<sequence length="519" mass="55882">MTRTPITPLHLAISRIAAEHPDAPAVLGLDGTVLSYARLDRAADAWARELRRRGVRAGDLVPVLMTRSPELPPALLAILKCGAAYAALDHRWPDARIADVLAKLGTSPVVVGPDHREAAERLGLDVWCPPPLAGAGAADSDDQATVGLEHTDAGATACVFFTSGTTGESKGVLSPHSATMRLFDPTGTMAFTPGCVTPLSTYLTWDVAAFELWGVLTSGGTCVPVADDFLTPHSVTELIEVQGVNTLWLTTSLFHLLVDEDIDCFTGLHRLYVGGERMSPEHARAFLRRHPDIEFYNCYGPVEVCMVVTTHRVTLADCDDERGIPLGRVVPYTEILVMDGDRRCEPGEPGEMCMAGAGVARGYLADDALTKAKFTEVQDGDRSVRVYRGGDMGTVDEQGRHFFLGRTDRQIKLRGHRVELDGIEAEVHAAAPGTACAVVALTGASGGYEHLALFYARPPDAVDHGPDPLHLRATLATRLPGYSVPDTVVALDRLPLNVNGKIDRATLISEHWGSRQLQL</sequence>
<dbReference type="Gene3D" id="3.30.300.30">
    <property type="match status" value="1"/>
</dbReference>
<accession>C7Q920</accession>
<dbReference type="GO" id="GO:0044550">
    <property type="term" value="P:secondary metabolite biosynthetic process"/>
    <property type="evidence" value="ECO:0007669"/>
    <property type="project" value="TreeGrafter"/>
</dbReference>
<dbReference type="HOGENOM" id="CLU_000022_2_12_11"/>
<evidence type="ECO:0000259" key="1">
    <source>
        <dbReference type="Pfam" id="PF00501"/>
    </source>
</evidence>
<evidence type="ECO:0000313" key="2">
    <source>
        <dbReference type="EMBL" id="ACU72340.1"/>
    </source>
</evidence>
<evidence type="ECO:0000313" key="3">
    <source>
        <dbReference type="Proteomes" id="UP000000851"/>
    </source>
</evidence>
<organism evidence="2 3">
    <name type="scientific">Catenulispora acidiphila (strain DSM 44928 / JCM 14897 / NBRC 102108 / NRRL B-24433 / ID139908)</name>
    <dbReference type="NCBI Taxonomy" id="479433"/>
    <lineage>
        <taxon>Bacteria</taxon>
        <taxon>Bacillati</taxon>
        <taxon>Actinomycetota</taxon>
        <taxon>Actinomycetes</taxon>
        <taxon>Catenulisporales</taxon>
        <taxon>Catenulisporaceae</taxon>
        <taxon>Catenulispora</taxon>
    </lineage>
</organism>
<dbReference type="EMBL" id="CP001700">
    <property type="protein sequence ID" value="ACU72340.1"/>
    <property type="molecule type" value="Genomic_DNA"/>
</dbReference>
<dbReference type="STRING" id="479433.Caci_3434"/>
<feature type="domain" description="AMP-dependent synthetase/ligase" evidence="1">
    <location>
        <begin position="15"/>
        <end position="364"/>
    </location>
</feature>
<name>C7Q920_CATAD</name>
<dbReference type="eggNOG" id="COG1020">
    <property type="taxonomic scope" value="Bacteria"/>
</dbReference>
<dbReference type="InterPro" id="IPR020845">
    <property type="entry name" value="AMP-binding_CS"/>
</dbReference>
<dbReference type="PANTHER" id="PTHR45527:SF1">
    <property type="entry name" value="FATTY ACID SYNTHASE"/>
    <property type="match status" value="1"/>
</dbReference>
<dbReference type="InParanoid" id="C7Q920"/>
<reference evidence="2 3" key="1">
    <citation type="journal article" date="2009" name="Stand. Genomic Sci.">
        <title>Complete genome sequence of Catenulispora acidiphila type strain (ID 139908).</title>
        <authorList>
            <person name="Copeland A."/>
            <person name="Lapidus A."/>
            <person name="Glavina Del Rio T."/>
            <person name="Nolan M."/>
            <person name="Lucas S."/>
            <person name="Chen F."/>
            <person name="Tice H."/>
            <person name="Cheng J.F."/>
            <person name="Bruce D."/>
            <person name="Goodwin L."/>
            <person name="Pitluck S."/>
            <person name="Mikhailova N."/>
            <person name="Pati A."/>
            <person name="Ivanova N."/>
            <person name="Mavromatis K."/>
            <person name="Chen A."/>
            <person name="Palaniappan K."/>
            <person name="Chain P."/>
            <person name="Land M."/>
            <person name="Hauser L."/>
            <person name="Chang Y.J."/>
            <person name="Jeffries C.D."/>
            <person name="Chertkov O."/>
            <person name="Brettin T."/>
            <person name="Detter J.C."/>
            <person name="Han C."/>
            <person name="Ali Z."/>
            <person name="Tindall B.J."/>
            <person name="Goker M."/>
            <person name="Bristow J."/>
            <person name="Eisen J.A."/>
            <person name="Markowitz V."/>
            <person name="Hugenholtz P."/>
            <person name="Kyrpides N.C."/>
            <person name="Klenk H.P."/>
        </authorList>
    </citation>
    <scope>NUCLEOTIDE SEQUENCE [LARGE SCALE GENOMIC DNA]</scope>
    <source>
        <strain evidence="3">DSM 44928 / JCM 14897 / NBRC 102108 / NRRL B-24433 / ID139908</strain>
    </source>
</reference>
<dbReference type="GO" id="GO:0016874">
    <property type="term" value="F:ligase activity"/>
    <property type="evidence" value="ECO:0007669"/>
    <property type="project" value="UniProtKB-KW"/>
</dbReference>
<proteinExistence type="predicted"/>
<dbReference type="KEGG" id="cai:Caci_3434"/>
<dbReference type="GO" id="GO:0043041">
    <property type="term" value="P:amino acid activation for nonribosomal peptide biosynthetic process"/>
    <property type="evidence" value="ECO:0007669"/>
    <property type="project" value="TreeGrafter"/>
</dbReference>
<dbReference type="RefSeq" id="WP_012787633.1">
    <property type="nucleotide sequence ID" value="NC_013131.1"/>
</dbReference>
<dbReference type="Gene3D" id="3.40.50.12780">
    <property type="entry name" value="N-terminal domain of ligase-like"/>
    <property type="match status" value="1"/>
</dbReference>
<dbReference type="Pfam" id="PF00501">
    <property type="entry name" value="AMP-binding"/>
    <property type="match status" value="1"/>
</dbReference>
<protein>
    <submittedName>
        <fullName evidence="2">AMP-dependent synthetase and ligase</fullName>
    </submittedName>
</protein>
<gene>
    <name evidence="2" type="ordered locus">Caci_3434</name>
</gene>
<dbReference type="GO" id="GO:0031177">
    <property type="term" value="F:phosphopantetheine binding"/>
    <property type="evidence" value="ECO:0007669"/>
    <property type="project" value="TreeGrafter"/>
</dbReference>
<dbReference type="InterPro" id="IPR045851">
    <property type="entry name" value="AMP-bd_C_sf"/>
</dbReference>
<dbReference type="GO" id="GO:0005737">
    <property type="term" value="C:cytoplasm"/>
    <property type="evidence" value="ECO:0007669"/>
    <property type="project" value="TreeGrafter"/>
</dbReference>
<dbReference type="InterPro" id="IPR000873">
    <property type="entry name" value="AMP-dep_synth/lig_dom"/>
</dbReference>
<dbReference type="PROSITE" id="PS00455">
    <property type="entry name" value="AMP_BINDING"/>
    <property type="match status" value="1"/>
</dbReference>
<dbReference type="PANTHER" id="PTHR45527">
    <property type="entry name" value="NONRIBOSOMAL PEPTIDE SYNTHETASE"/>
    <property type="match status" value="1"/>
</dbReference>
<dbReference type="Proteomes" id="UP000000851">
    <property type="component" value="Chromosome"/>
</dbReference>
<keyword evidence="3" id="KW-1185">Reference proteome</keyword>
<dbReference type="InterPro" id="IPR042099">
    <property type="entry name" value="ANL_N_sf"/>
</dbReference>
<dbReference type="AlphaFoldDB" id="C7Q920"/>
<dbReference type="SUPFAM" id="SSF56801">
    <property type="entry name" value="Acetyl-CoA synthetase-like"/>
    <property type="match status" value="1"/>
</dbReference>
<keyword evidence="2" id="KW-0436">Ligase</keyword>